<dbReference type="GO" id="GO:0046872">
    <property type="term" value="F:metal ion binding"/>
    <property type="evidence" value="ECO:0007669"/>
    <property type="project" value="UniProtKB-KW"/>
</dbReference>
<evidence type="ECO:0000256" key="5">
    <source>
        <dbReference type="ARBA" id="ARBA00022673"/>
    </source>
</evidence>
<dbReference type="FunFam" id="1.10.287.70:FF:000025">
    <property type="entry name" value="Voltage-dependent R-type calcium channel subunit alpha"/>
    <property type="match status" value="1"/>
</dbReference>
<dbReference type="Pfam" id="PF16905">
    <property type="entry name" value="GPHH"/>
    <property type="match status" value="1"/>
</dbReference>
<keyword evidence="6 22" id="KW-0812">Transmembrane</keyword>
<feature type="region of interest" description="Disordered" evidence="21">
    <location>
        <begin position="1"/>
        <end position="29"/>
    </location>
</feature>
<feature type="transmembrane region" description="Helical" evidence="22">
    <location>
        <begin position="1159"/>
        <end position="1188"/>
    </location>
</feature>
<reference evidence="24" key="2">
    <citation type="submission" date="2025-08" db="UniProtKB">
        <authorList>
            <consortium name="Ensembl"/>
        </authorList>
    </citation>
    <scope>IDENTIFICATION</scope>
</reference>
<evidence type="ECO:0000256" key="8">
    <source>
        <dbReference type="ARBA" id="ARBA00022737"/>
    </source>
</evidence>
<feature type="transmembrane region" description="Helical" evidence="22">
    <location>
        <begin position="76"/>
        <end position="94"/>
    </location>
</feature>
<evidence type="ECO:0000256" key="21">
    <source>
        <dbReference type="SAM" id="MobiDB-lite"/>
    </source>
</evidence>
<keyword evidence="12" id="KW-0406">Ion transport</keyword>
<feature type="domain" description="Voltage-dependent calcium channel alpha-1 subunit IQ" evidence="23">
    <location>
        <begin position="1419"/>
        <end position="1453"/>
    </location>
</feature>
<keyword evidence="11 22" id="KW-1133">Transmembrane helix</keyword>
<evidence type="ECO:0000256" key="4">
    <source>
        <dbReference type="ARBA" id="ARBA00022568"/>
    </source>
</evidence>
<keyword evidence="7 18" id="KW-0479">Metal-binding</keyword>
<evidence type="ECO:0000313" key="24">
    <source>
        <dbReference type="Ensembl" id="ENSGACP00000041163.1"/>
    </source>
</evidence>
<feature type="transmembrane region" description="Helical" evidence="22">
    <location>
        <begin position="745"/>
        <end position="763"/>
    </location>
</feature>
<feature type="transmembrane region" description="Helical" evidence="22">
    <location>
        <begin position="1258"/>
        <end position="1282"/>
    </location>
</feature>
<evidence type="ECO:0000256" key="22">
    <source>
        <dbReference type="SAM" id="Phobius"/>
    </source>
</evidence>
<evidence type="ECO:0000256" key="1">
    <source>
        <dbReference type="ARBA" id="ARBA00004141"/>
    </source>
</evidence>
<dbReference type="GO" id="GO:0007268">
    <property type="term" value="P:chemical synaptic transmission"/>
    <property type="evidence" value="ECO:0007669"/>
    <property type="project" value="TreeGrafter"/>
</dbReference>
<evidence type="ECO:0000256" key="3">
    <source>
        <dbReference type="ARBA" id="ARBA00022553"/>
    </source>
</evidence>
<dbReference type="GO" id="GO:0008331">
    <property type="term" value="F:high voltage-gated calcium channel activity"/>
    <property type="evidence" value="ECO:0007669"/>
    <property type="project" value="TreeGrafter"/>
</dbReference>
<feature type="coiled-coil region" evidence="20">
    <location>
        <begin position="660"/>
        <end position="690"/>
    </location>
</feature>
<keyword evidence="14" id="KW-1015">Disulfide bond</keyword>
<dbReference type="Gene3D" id="6.10.250.2500">
    <property type="match status" value="1"/>
</dbReference>
<evidence type="ECO:0000313" key="25">
    <source>
        <dbReference type="Proteomes" id="UP000007635"/>
    </source>
</evidence>
<dbReference type="FunFam" id="1.20.120.350:FF:000013">
    <property type="entry name" value="Voltage-dependent N-type calcium channel subunit alpha"/>
    <property type="match status" value="1"/>
</dbReference>
<evidence type="ECO:0000256" key="16">
    <source>
        <dbReference type="ARBA" id="ARBA00023303"/>
    </source>
</evidence>
<dbReference type="Gene3D" id="1.10.287.70">
    <property type="match status" value="4"/>
</dbReference>
<feature type="binding site" evidence="18">
    <location>
        <position position="944"/>
    </location>
    <ligand>
        <name>Ca(2+)</name>
        <dbReference type="ChEBI" id="CHEBI:29108"/>
    </ligand>
</feature>
<dbReference type="PANTHER" id="PTHR45628:SF35">
    <property type="entry name" value="VOLTAGE-DEPENDENT N-TYPE CALCIUM CHANNEL SUBUNIT ALPHA"/>
    <property type="match status" value="1"/>
</dbReference>
<evidence type="ECO:0000256" key="6">
    <source>
        <dbReference type="ARBA" id="ARBA00022692"/>
    </source>
</evidence>
<comment type="catalytic activity">
    <reaction evidence="17">
        <text>Ca(2+)(in) = Ca(2+)(out)</text>
        <dbReference type="Rhea" id="RHEA:29671"/>
        <dbReference type="ChEBI" id="CHEBI:29108"/>
    </reaction>
</comment>
<dbReference type="Gene3D" id="1.10.238.10">
    <property type="entry name" value="EF-hand"/>
    <property type="match status" value="1"/>
</dbReference>
<keyword evidence="10 19" id="KW-0851">Voltage-gated channel</keyword>
<feature type="transmembrane region" description="Helical" evidence="22">
    <location>
        <begin position="1085"/>
        <end position="1107"/>
    </location>
</feature>
<feature type="transmembrane region" description="Helical" evidence="22">
    <location>
        <begin position="146"/>
        <end position="164"/>
    </location>
</feature>
<feature type="transmembrane region" description="Helical" evidence="22">
    <location>
        <begin position="861"/>
        <end position="883"/>
    </location>
</feature>
<dbReference type="FunFam" id="1.10.238.10:FF:000063">
    <property type="entry name" value="Voltage-dependent N-type calcium channel subunit alpha"/>
    <property type="match status" value="1"/>
</dbReference>
<dbReference type="InterPro" id="IPR027359">
    <property type="entry name" value="Volt_channel_dom_sf"/>
</dbReference>
<keyword evidence="5 19" id="KW-0107">Calcium channel</keyword>
<evidence type="ECO:0000256" key="12">
    <source>
        <dbReference type="ARBA" id="ARBA00023065"/>
    </source>
</evidence>
<sequence>MARFEDELSGRYGGSCPMGPSRGAGRPPGVQRVYKQTMAQRARTMAIYNPIPVKQNCLTVNRSLFAFSEDNIIRKYYMILATIIANCIVLALEQHLPALDQTPMSERLDDTEPYFIGIFCFEAGIKIIALGFAFHKGSYLRNGWNVMDFVVVLTGILATVGADFDLTTLRAVRVLRPLKLVSGIPSLQVVLKSIMKAMVPLLQIGLLLFFAILMFAIIGLDFYMGKFHRTCFRIDTGELPERFKHPFLTDFQNNPCREYWTGPNFGITNFDNILFAVLTVFQCITMEGWVDILYNANDASGNTWNWLYFIPLIIIGSFFMLNLVLGVLSGEFAKERERVEKRQEFLKLRRQQQIERELTGYLEWICKAEEVMLAEEDQNAEEKSLDGVWYKKKRNSSGENWSPFARASLKCKNESSSYFRRKEKRIRFTIRHLVKSQSFYWTVLCLVGLNTLCVAIVHYDQPEWLTFALYLAEFAFLGLFLAEMFIKMYGLGPQNYFHSSFNCFDFGVIIGSIFEVIWAAIKPGASFGISVLRALRLLRIFKVTKYWNSLRNLVVSLLNSMKSIISLLFLLFLFIVVFALLGMQLFGGQFNFEDETPTTNFDTFPAAILTVFQILTGEDWNAVMYHGIESQGGVQRGMFSSIYFIVLTLFGNYTLLNVFLAIAVDNLANAQELTKDEEEQEEAINKKLALQKAKEVTEASPTSATNISIAAGVSHVHMCPLLAVFEPASLFRVRRLCHYIVTLRYFEMSILVVITMSSIALAAEDPVWTNAPRNNVSHYSMVDLGLLLHPGAYFRDLWNILDFIVVSGALVAFAFSGTKGKDISTIKSLRVLRVLRPLKTIKRLPKLKAVFDCVVNSLKNVLNILIVYILFMFIFAVIAVQLFKGKFFYCTDESKGLEKDCKGQFLDYDQDEVAAMPREWKKYEFHYDNVLWAFLTLFTVSTGEGWPTVLKHSVDATFEDTGPSPGYRIEMSIFYVVYFVVFPFFFVNIFVALIIITFQEQGDKALSECSLEKNERACIDFAINARPLTRYMPQDKQSFQYKMWKFVVSPPFEYSIMIMIALNTIVLMMKFHGAPDFYEAMLKNLNIVFTTLFSLECILKIIAFGPLNYLRDAWNVFDFVTVLGSITDILDKLLNLSFLRLFRAARLIKLLRQGYTIRILLWTFVQSFKALPYVCLLIAMLFFIYAIIGMQVFGNIALNEDTAINHHNNFRTFLQALMLLFRSATGEAWHEIMLSCLSQRACDARSGSHGNECGSDFAYFYFVSFIFLCSFLMLNLFVAVIMDNFEYLTRDSSILGPHHLDEFIRVWAEYDPAACGRIKYLDMYQMLLHMSPPLGLGKKCPPRVAYKRLVKMNMPIADDNSVHFTSTLMALIRTALEIKLASGMVAQCLSDAELKKELSTVWPSLSQKTMDLLVTPHKPNELTIGKVYAALMIFDYYKQNRAKRLQQQQQQQGASGSQVRHTHHNSLRTLHTYWMNLCKPLSMVPH</sequence>
<feature type="transmembrane region" description="Helical" evidence="22">
    <location>
        <begin position="971"/>
        <end position="998"/>
    </location>
</feature>
<reference evidence="24" key="3">
    <citation type="submission" date="2025-09" db="UniProtKB">
        <authorList>
            <consortium name="Ensembl"/>
        </authorList>
    </citation>
    <scope>IDENTIFICATION</scope>
</reference>
<keyword evidence="13 22" id="KW-0472">Membrane</keyword>
<dbReference type="FunFam" id="1.20.120.350:FF:000001">
    <property type="entry name" value="Voltage-dependent L-type calcium channel subunit alpha"/>
    <property type="match status" value="1"/>
</dbReference>
<evidence type="ECO:0000256" key="13">
    <source>
        <dbReference type="ARBA" id="ARBA00023136"/>
    </source>
</evidence>
<organism evidence="24 25">
    <name type="scientific">Gasterosteus aculeatus aculeatus</name>
    <name type="common">three-spined stickleback</name>
    <dbReference type="NCBI Taxonomy" id="481459"/>
    <lineage>
        <taxon>Eukaryota</taxon>
        <taxon>Metazoa</taxon>
        <taxon>Chordata</taxon>
        <taxon>Craniata</taxon>
        <taxon>Vertebrata</taxon>
        <taxon>Euteleostomi</taxon>
        <taxon>Actinopterygii</taxon>
        <taxon>Neopterygii</taxon>
        <taxon>Teleostei</taxon>
        <taxon>Neoteleostei</taxon>
        <taxon>Acanthomorphata</taxon>
        <taxon>Eupercaria</taxon>
        <taxon>Perciformes</taxon>
        <taxon>Cottioidei</taxon>
        <taxon>Gasterosteales</taxon>
        <taxon>Gasterosteidae</taxon>
        <taxon>Gasterosteus</taxon>
    </lineage>
</organism>
<name>A0AAQ4PSB8_GASAC</name>
<dbReference type="PANTHER" id="PTHR45628">
    <property type="entry name" value="VOLTAGE-DEPENDENT CALCIUM CHANNEL TYPE A SUBUNIT ALPHA-1"/>
    <property type="match status" value="1"/>
</dbReference>
<feature type="transmembrane region" description="Helical" evidence="22">
    <location>
        <begin position="797"/>
        <end position="817"/>
    </location>
</feature>
<dbReference type="InterPro" id="IPR031649">
    <property type="entry name" value="GPHH_dom"/>
</dbReference>
<reference evidence="24 25" key="1">
    <citation type="journal article" date="2021" name="G3 (Bethesda)">
        <title>Improved contiguity of the threespine stickleback genome using long-read sequencing.</title>
        <authorList>
            <person name="Nath S."/>
            <person name="Shaw D.E."/>
            <person name="White M.A."/>
        </authorList>
    </citation>
    <scope>NUCLEOTIDE SEQUENCE [LARGE SCALE GENOMIC DNA]</scope>
    <source>
        <strain evidence="24 25">Lake Benthic</strain>
    </source>
</reference>
<dbReference type="GO" id="GO:0045202">
    <property type="term" value="C:synapse"/>
    <property type="evidence" value="ECO:0007669"/>
    <property type="project" value="GOC"/>
</dbReference>
<feature type="transmembrane region" description="Helical" evidence="22">
    <location>
        <begin position="114"/>
        <end position="134"/>
    </location>
</feature>
<keyword evidence="8" id="KW-0677">Repeat</keyword>
<dbReference type="Gene3D" id="1.20.120.350">
    <property type="entry name" value="Voltage-gated potassium channels. Chain C"/>
    <property type="match status" value="4"/>
</dbReference>
<evidence type="ECO:0000256" key="11">
    <source>
        <dbReference type="ARBA" id="ARBA00022989"/>
    </source>
</evidence>
<feature type="transmembrane region" description="Helical" evidence="22">
    <location>
        <begin position="201"/>
        <end position="223"/>
    </location>
</feature>
<feature type="binding site" evidence="18">
    <location>
        <position position="618"/>
    </location>
    <ligand>
        <name>Ca(2+)</name>
        <dbReference type="ChEBI" id="CHEBI:29108"/>
    </ligand>
</feature>
<dbReference type="PRINTS" id="PR00167">
    <property type="entry name" value="CACHANNEL"/>
</dbReference>
<evidence type="ECO:0000256" key="2">
    <source>
        <dbReference type="ARBA" id="ARBA00022448"/>
    </source>
</evidence>
<keyword evidence="4 19" id="KW-0109">Calcium transport</keyword>
<dbReference type="Ensembl" id="ENSGACT00000033719.1">
    <property type="protein sequence ID" value="ENSGACP00000041163.1"/>
    <property type="gene ID" value="ENSGACG00000003335.2"/>
</dbReference>
<comment type="similarity">
    <text evidence="19">Belongs to the calcium channel alpha-1 subunit (TC 1.A.1.11) family.</text>
</comment>
<evidence type="ECO:0000256" key="9">
    <source>
        <dbReference type="ARBA" id="ARBA00022837"/>
    </source>
</evidence>
<dbReference type="InterPro" id="IPR005821">
    <property type="entry name" value="Ion_trans_dom"/>
</dbReference>
<keyword evidence="9 18" id="KW-0106">Calcium</keyword>
<comment type="subcellular location">
    <subcellularLocation>
        <location evidence="1 19">Membrane</location>
        <topology evidence="1 19">Multi-pass membrane protein</topology>
    </subcellularLocation>
</comment>
<feature type="binding site" evidence="18">
    <location>
        <position position="287"/>
    </location>
    <ligand>
        <name>Ca(2+)</name>
        <dbReference type="ChEBI" id="CHEBI:29108"/>
    </ligand>
</feature>
<keyword evidence="3" id="KW-0597">Phosphoprotein</keyword>
<evidence type="ECO:0000256" key="7">
    <source>
        <dbReference type="ARBA" id="ARBA00022723"/>
    </source>
</evidence>
<dbReference type="FunFam" id="1.20.120.350:FF:000015">
    <property type="entry name" value="Voltage-dependent N-type calcium channel subunit alpha"/>
    <property type="match status" value="1"/>
</dbReference>
<dbReference type="SUPFAM" id="SSF81324">
    <property type="entry name" value="Voltage-gated potassium channels"/>
    <property type="match status" value="4"/>
</dbReference>
<evidence type="ECO:0000256" key="15">
    <source>
        <dbReference type="ARBA" id="ARBA00023180"/>
    </source>
</evidence>
<proteinExistence type="inferred from homology"/>
<dbReference type="Proteomes" id="UP000007635">
    <property type="component" value="Chromosome XIII"/>
</dbReference>
<evidence type="ECO:0000256" key="19">
    <source>
        <dbReference type="RuleBase" id="RU003808"/>
    </source>
</evidence>
<accession>A0AAQ4PSB8</accession>
<keyword evidence="25" id="KW-1185">Reference proteome</keyword>
<dbReference type="SMART" id="SM01062">
    <property type="entry name" value="Ca_chan_IQ"/>
    <property type="match status" value="1"/>
</dbReference>
<evidence type="ECO:0000259" key="23">
    <source>
        <dbReference type="SMART" id="SM01062"/>
    </source>
</evidence>
<feature type="transmembrane region" description="Helical" evidence="22">
    <location>
        <begin position="306"/>
        <end position="328"/>
    </location>
</feature>
<dbReference type="InterPro" id="IPR050599">
    <property type="entry name" value="VDCC_alpha-1_subunit"/>
</dbReference>
<feature type="transmembrane region" description="Helical" evidence="22">
    <location>
        <begin position="564"/>
        <end position="586"/>
    </location>
</feature>
<dbReference type="InterPro" id="IPR014873">
    <property type="entry name" value="VDCC_a1su_IQ"/>
</dbReference>
<protein>
    <submittedName>
        <fullName evidence="24">Calcium channel, voltage-dependent, N type, alpha 1B subunit, a</fullName>
    </submittedName>
</protein>
<dbReference type="GO" id="GO:0005891">
    <property type="term" value="C:voltage-gated calcium channel complex"/>
    <property type="evidence" value="ECO:0007669"/>
    <property type="project" value="InterPro"/>
</dbReference>
<feature type="transmembrane region" description="Helical" evidence="22">
    <location>
        <begin position="439"/>
        <end position="458"/>
    </location>
</feature>
<feature type="transmembrane region" description="Helical" evidence="22">
    <location>
        <begin position="1054"/>
        <end position="1073"/>
    </location>
</feature>
<evidence type="ECO:0000256" key="20">
    <source>
        <dbReference type="SAM" id="Coils"/>
    </source>
</evidence>
<keyword evidence="20" id="KW-0175">Coiled coil</keyword>
<dbReference type="GO" id="GO:0098703">
    <property type="term" value="P:calcium ion import across plasma membrane"/>
    <property type="evidence" value="ECO:0007669"/>
    <property type="project" value="TreeGrafter"/>
</dbReference>
<evidence type="ECO:0000256" key="17">
    <source>
        <dbReference type="ARBA" id="ARBA00036634"/>
    </source>
</evidence>
<dbReference type="GeneTree" id="ENSGT00940000155275"/>
<keyword evidence="2" id="KW-0813">Transport</keyword>
<evidence type="ECO:0000256" key="10">
    <source>
        <dbReference type="ARBA" id="ARBA00022882"/>
    </source>
</evidence>
<feature type="transmembrane region" description="Helical" evidence="22">
    <location>
        <begin position="640"/>
        <end position="664"/>
    </location>
</feature>
<dbReference type="FunFam" id="1.20.120.350:FF:000011">
    <property type="entry name" value="Voltage-dependent N-type calcium channel subunit alpha"/>
    <property type="match status" value="1"/>
</dbReference>
<keyword evidence="15" id="KW-0325">Glycoprotein</keyword>
<dbReference type="FunFam" id="1.10.287.70:FF:000023">
    <property type="entry name" value="Voltage-dependent R-type calcium channel subunit alpha"/>
    <property type="match status" value="1"/>
</dbReference>
<dbReference type="Pfam" id="PF00520">
    <property type="entry name" value="Ion_trans"/>
    <property type="match status" value="4"/>
</dbReference>
<evidence type="ECO:0000256" key="18">
    <source>
        <dbReference type="PIRSR" id="PIRSR602077-1"/>
    </source>
</evidence>
<dbReference type="GO" id="GO:0043025">
    <property type="term" value="C:neuronal cell body"/>
    <property type="evidence" value="ECO:0007669"/>
    <property type="project" value="TreeGrafter"/>
</dbReference>
<feature type="transmembrane region" description="Helical" evidence="22">
    <location>
        <begin position="273"/>
        <end position="294"/>
    </location>
</feature>
<evidence type="ECO:0000256" key="14">
    <source>
        <dbReference type="ARBA" id="ARBA00023157"/>
    </source>
</evidence>
<dbReference type="InterPro" id="IPR002077">
    <property type="entry name" value="VDCCAlpha1"/>
</dbReference>
<feature type="transmembrane region" description="Helical" evidence="22">
    <location>
        <begin position="464"/>
        <end position="482"/>
    </location>
</feature>
<dbReference type="Pfam" id="PF08763">
    <property type="entry name" value="Ca_chan_IQ"/>
    <property type="match status" value="1"/>
</dbReference>
<keyword evidence="16" id="KW-0407">Ion channel</keyword>